<dbReference type="AlphaFoldDB" id="A0AAQ3MC33"/>
<keyword evidence="2 5" id="KW-0812">Transmembrane</keyword>
<keyword evidence="4 5" id="KW-0472">Membrane</keyword>
<dbReference type="Gene3D" id="1.20.1720.10">
    <property type="entry name" value="Multidrug resistance protein D"/>
    <property type="match status" value="1"/>
</dbReference>
<name>A0AAQ3MC33_9PEZI</name>
<dbReference type="Proteomes" id="UP001303373">
    <property type="component" value="Chromosome 14"/>
</dbReference>
<dbReference type="InterPro" id="IPR011701">
    <property type="entry name" value="MFS"/>
</dbReference>
<feature type="transmembrane region" description="Helical" evidence="5">
    <location>
        <begin position="224"/>
        <end position="243"/>
    </location>
</feature>
<evidence type="ECO:0000256" key="5">
    <source>
        <dbReference type="SAM" id="Phobius"/>
    </source>
</evidence>
<accession>A0AAQ3MC33</accession>
<sequence>MATETILETEVSLELTRFRSHEPNAKSLARVTTLNAPSAADNEHNFLARVISGRNKNVLSNTQAAAVIIQLAGNNFITSFSHGLVTIGLPVIADSLELEESLLVWPVSVFSLTTGSCLLLAGSFADLIGSRECNLVGSFLLALSIAACGLSRNGSQLIAFRAIEGIASALAVPASISIVSTFVQSGRPRNIGFATLGLAQPFGFSAGLVLGGVLINSIGWRSGFYIGGGLSFMFSFAGIWTIPKSVKPNATSSIWTRLAKEPDWIGAIIASSCIAILSYVLAMLSSSIHNIKTPATICLLILSVLLVPSFIFWVGRQEKLHKPALIPNSIWKKTTFTAICVMIMISTASLNCMELFFQKVQTNDALGASIRILPNLVVAMILNFLVGLFVDRVKVSYLVFISTGLCAVAPVLMAIINPHWSYWVDAFFAQLLTPLSADVLYTVSIIVVSDSFPSHMQALAGAVFNTLAQLGTSIGLTSVSVVSSSVTAVSAYNDKTSPEALMHGYRAAFWMIFSLMAVSLIVGAHGLRRLGTIGEKRD</sequence>
<feature type="transmembrane region" description="Helical" evidence="5">
    <location>
        <begin position="103"/>
        <end position="121"/>
    </location>
</feature>
<dbReference type="Gene3D" id="1.20.1250.20">
    <property type="entry name" value="MFS general substrate transporter like domains"/>
    <property type="match status" value="1"/>
</dbReference>
<dbReference type="InterPro" id="IPR036259">
    <property type="entry name" value="MFS_trans_sf"/>
</dbReference>
<feature type="transmembrane region" description="Helical" evidence="5">
    <location>
        <begin position="158"/>
        <end position="179"/>
    </location>
</feature>
<dbReference type="PROSITE" id="PS50850">
    <property type="entry name" value="MFS"/>
    <property type="match status" value="1"/>
</dbReference>
<evidence type="ECO:0000256" key="3">
    <source>
        <dbReference type="ARBA" id="ARBA00022989"/>
    </source>
</evidence>
<gene>
    <name evidence="7" type="ORF">R9X50_00796400</name>
</gene>
<dbReference type="EMBL" id="CP138593">
    <property type="protein sequence ID" value="WPH05065.1"/>
    <property type="molecule type" value="Genomic_DNA"/>
</dbReference>
<feature type="transmembrane region" description="Helical" evidence="5">
    <location>
        <begin position="336"/>
        <end position="357"/>
    </location>
</feature>
<organism evidence="7 8">
    <name type="scientific">Acrodontium crateriforme</name>
    <dbReference type="NCBI Taxonomy" id="150365"/>
    <lineage>
        <taxon>Eukaryota</taxon>
        <taxon>Fungi</taxon>
        <taxon>Dikarya</taxon>
        <taxon>Ascomycota</taxon>
        <taxon>Pezizomycotina</taxon>
        <taxon>Dothideomycetes</taxon>
        <taxon>Dothideomycetidae</taxon>
        <taxon>Mycosphaerellales</taxon>
        <taxon>Teratosphaeriaceae</taxon>
        <taxon>Acrodontium</taxon>
    </lineage>
</organism>
<evidence type="ECO:0000313" key="8">
    <source>
        <dbReference type="Proteomes" id="UP001303373"/>
    </source>
</evidence>
<feature type="transmembrane region" description="Helical" evidence="5">
    <location>
        <begin position="397"/>
        <end position="416"/>
    </location>
</feature>
<dbReference type="GO" id="GO:0016020">
    <property type="term" value="C:membrane"/>
    <property type="evidence" value="ECO:0007669"/>
    <property type="project" value="UniProtKB-SubCell"/>
</dbReference>
<protein>
    <recommendedName>
        <fullName evidence="6">Major facilitator superfamily (MFS) profile domain-containing protein</fullName>
    </recommendedName>
</protein>
<feature type="transmembrane region" description="Helical" evidence="5">
    <location>
        <begin position="133"/>
        <end position="152"/>
    </location>
</feature>
<feature type="transmembrane region" description="Helical" evidence="5">
    <location>
        <begin position="191"/>
        <end position="218"/>
    </location>
</feature>
<feature type="transmembrane region" description="Helical" evidence="5">
    <location>
        <begin position="369"/>
        <end position="390"/>
    </location>
</feature>
<dbReference type="PANTHER" id="PTHR42718:SF27">
    <property type="entry name" value="TRANSPORTER, PUTATIVE-RELATED"/>
    <property type="match status" value="1"/>
</dbReference>
<dbReference type="SUPFAM" id="SSF103473">
    <property type="entry name" value="MFS general substrate transporter"/>
    <property type="match status" value="1"/>
</dbReference>
<feature type="transmembrane region" description="Helical" evidence="5">
    <location>
        <begin position="460"/>
        <end position="487"/>
    </location>
</feature>
<feature type="transmembrane region" description="Helical" evidence="5">
    <location>
        <begin position="507"/>
        <end position="527"/>
    </location>
</feature>
<dbReference type="GO" id="GO:0022857">
    <property type="term" value="F:transmembrane transporter activity"/>
    <property type="evidence" value="ECO:0007669"/>
    <property type="project" value="InterPro"/>
</dbReference>
<evidence type="ECO:0000259" key="6">
    <source>
        <dbReference type="PROSITE" id="PS50850"/>
    </source>
</evidence>
<feature type="transmembrane region" description="Helical" evidence="5">
    <location>
        <begin position="264"/>
        <end position="282"/>
    </location>
</feature>
<dbReference type="InterPro" id="IPR020846">
    <property type="entry name" value="MFS_dom"/>
</dbReference>
<feature type="transmembrane region" description="Helical" evidence="5">
    <location>
        <begin position="428"/>
        <end position="448"/>
    </location>
</feature>
<evidence type="ECO:0000313" key="7">
    <source>
        <dbReference type="EMBL" id="WPH05065.1"/>
    </source>
</evidence>
<evidence type="ECO:0000256" key="2">
    <source>
        <dbReference type="ARBA" id="ARBA00022692"/>
    </source>
</evidence>
<evidence type="ECO:0000256" key="1">
    <source>
        <dbReference type="ARBA" id="ARBA00004141"/>
    </source>
</evidence>
<dbReference type="PANTHER" id="PTHR42718">
    <property type="entry name" value="MAJOR FACILITATOR SUPERFAMILY MULTIDRUG TRANSPORTER MFSC"/>
    <property type="match status" value="1"/>
</dbReference>
<evidence type="ECO:0000256" key="4">
    <source>
        <dbReference type="ARBA" id="ARBA00023136"/>
    </source>
</evidence>
<comment type="subcellular location">
    <subcellularLocation>
        <location evidence="1">Membrane</location>
        <topology evidence="1">Multi-pass membrane protein</topology>
    </subcellularLocation>
</comment>
<reference evidence="7 8" key="1">
    <citation type="submission" date="2023-11" db="EMBL/GenBank/DDBJ databases">
        <title>An acidophilic fungus is an integral part of prey digestion in a carnivorous sundew plant.</title>
        <authorList>
            <person name="Tsai I.J."/>
        </authorList>
    </citation>
    <scope>NUCLEOTIDE SEQUENCE [LARGE SCALE GENOMIC DNA]</scope>
    <source>
        <strain evidence="7">169a</strain>
    </source>
</reference>
<feature type="domain" description="Major facilitator superfamily (MFS) profile" evidence="6">
    <location>
        <begin position="67"/>
        <end position="531"/>
    </location>
</feature>
<feature type="transmembrane region" description="Helical" evidence="5">
    <location>
        <begin position="294"/>
        <end position="315"/>
    </location>
</feature>
<dbReference type="Pfam" id="PF07690">
    <property type="entry name" value="MFS_1"/>
    <property type="match status" value="1"/>
</dbReference>
<proteinExistence type="predicted"/>
<keyword evidence="8" id="KW-1185">Reference proteome</keyword>
<keyword evidence="3 5" id="KW-1133">Transmembrane helix</keyword>